<dbReference type="OrthoDB" id="5046242at2759"/>
<dbReference type="PANTHER" id="PTHR10742:SF405">
    <property type="entry name" value="PEROXISOMAL N(1)-ACETYL-SPERMINE_SPERMIDINE OXIDASE"/>
    <property type="match status" value="1"/>
</dbReference>
<keyword evidence="10" id="KW-1185">Reference proteome</keyword>
<organism evidence="9 10">
    <name type="scientific">Brachionus plicatilis</name>
    <name type="common">Marine rotifer</name>
    <name type="synonym">Brachionus muelleri</name>
    <dbReference type="NCBI Taxonomy" id="10195"/>
    <lineage>
        <taxon>Eukaryota</taxon>
        <taxon>Metazoa</taxon>
        <taxon>Spiralia</taxon>
        <taxon>Gnathifera</taxon>
        <taxon>Rotifera</taxon>
        <taxon>Eurotatoria</taxon>
        <taxon>Monogononta</taxon>
        <taxon>Pseudotrocha</taxon>
        <taxon>Ploima</taxon>
        <taxon>Brachionidae</taxon>
        <taxon>Brachionus</taxon>
    </lineage>
</organism>
<comment type="caution">
    <text evidence="9">The sequence shown here is derived from an EMBL/GenBank/DDBJ whole genome shotgun (WGS) entry which is preliminary data.</text>
</comment>
<evidence type="ECO:0000256" key="5">
    <source>
        <dbReference type="ARBA" id="ARBA00022630"/>
    </source>
</evidence>
<evidence type="ECO:0000256" key="2">
    <source>
        <dbReference type="ARBA" id="ARBA00004496"/>
    </source>
</evidence>
<feature type="domain" description="Amine oxidase" evidence="8">
    <location>
        <begin position="17"/>
        <end position="78"/>
    </location>
</feature>
<dbReference type="Proteomes" id="UP000276133">
    <property type="component" value="Unassembled WGS sequence"/>
</dbReference>
<dbReference type="SUPFAM" id="SSF54373">
    <property type="entry name" value="FAD-linked reductases, C-terminal domain"/>
    <property type="match status" value="1"/>
</dbReference>
<keyword evidence="7" id="KW-0560">Oxidoreductase</keyword>
<evidence type="ECO:0000256" key="4">
    <source>
        <dbReference type="ARBA" id="ARBA00022490"/>
    </source>
</evidence>
<sequence length="555" mass="63585">MNYQVINVKSLIIGAGMAGVSASVNLLENNYKDFLVFEALERIGGRICTFNTDQGYLELGAQWIHGQQGNPIYEIAQKNDLVAPGFEKIIQNPVAPRIDEKNLCPPANNKSLLQSVNAKNDSDKTLFLTQTGHKISHEFANSVYTTLTKIILSAELLNIDPNTKVDNRVGDYFYDKFCEIVRNEMGKNLLDHDGQDLNDYDLKRLLNGLFIQRARRENIRNGCYNIFDVSLKNFSCYKEFAGHSYVELKKGFTPVLDALISKHKNDFYSRLYLRHFLKKIILSPELLDASDCYNRPSLHSTYAKTKQKAVVVICDASNPEKPRDFVVVCEHVLCTMSLGYMKENINNFLEPLSLVSEAKRLAVNRLGFGCTNKIFLIYEAPFWNENTDLLNLIWVPEDLNFRLDKLCHRNDTKKIWYEDMIKIEVVNSHPNTLSAWMAGNVEFEQLDEKTIGQRCTENLRRFFNDPSIPEPKSVLRTKWFTNRYSRGTYSHMPIGSKPEDFDEMARPIPSESYPIVMFAGEATVHDQFSNVNGAYLSGIRESQRILNFSRSSPRL</sequence>
<proteinExistence type="inferred from homology"/>
<dbReference type="SUPFAM" id="SSF51905">
    <property type="entry name" value="FAD/NAD(P)-binding domain"/>
    <property type="match status" value="1"/>
</dbReference>
<dbReference type="GO" id="GO:0005737">
    <property type="term" value="C:cytoplasm"/>
    <property type="evidence" value="ECO:0007669"/>
    <property type="project" value="UniProtKB-SubCell"/>
</dbReference>
<evidence type="ECO:0000259" key="8">
    <source>
        <dbReference type="Pfam" id="PF01593"/>
    </source>
</evidence>
<dbReference type="InterPro" id="IPR036188">
    <property type="entry name" value="FAD/NAD-bd_sf"/>
</dbReference>
<accession>A0A3M7P2H6</accession>
<dbReference type="GO" id="GO:0046592">
    <property type="term" value="F:polyamine oxidase activity"/>
    <property type="evidence" value="ECO:0007669"/>
    <property type="project" value="TreeGrafter"/>
</dbReference>
<keyword evidence="6" id="KW-0274">FAD</keyword>
<dbReference type="InterPro" id="IPR050281">
    <property type="entry name" value="Flavin_monoamine_oxidase"/>
</dbReference>
<dbReference type="AlphaFoldDB" id="A0A3M7P2H6"/>
<dbReference type="Gene3D" id="3.50.50.60">
    <property type="entry name" value="FAD/NAD(P)-binding domain"/>
    <property type="match status" value="1"/>
</dbReference>
<dbReference type="Pfam" id="PF01593">
    <property type="entry name" value="Amino_oxidase"/>
    <property type="match status" value="2"/>
</dbReference>
<dbReference type="EMBL" id="REGN01013927">
    <property type="protein sequence ID" value="RMZ93281.1"/>
    <property type="molecule type" value="Genomic_DNA"/>
</dbReference>
<evidence type="ECO:0000256" key="3">
    <source>
        <dbReference type="ARBA" id="ARBA00005995"/>
    </source>
</evidence>
<comment type="cofactor">
    <cofactor evidence="1">
        <name>FAD</name>
        <dbReference type="ChEBI" id="CHEBI:57692"/>
    </cofactor>
</comment>
<feature type="domain" description="Amine oxidase" evidence="8">
    <location>
        <begin position="327"/>
        <end position="546"/>
    </location>
</feature>
<evidence type="ECO:0000256" key="1">
    <source>
        <dbReference type="ARBA" id="ARBA00001974"/>
    </source>
</evidence>
<evidence type="ECO:0000313" key="9">
    <source>
        <dbReference type="EMBL" id="RMZ93281.1"/>
    </source>
</evidence>
<keyword evidence="4" id="KW-0963">Cytoplasm</keyword>
<keyword evidence="5" id="KW-0285">Flavoprotein</keyword>
<comment type="subcellular location">
    <subcellularLocation>
        <location evidence="2">Cytoplasm</location>
    </subcellularLocation>
</comment>
<comment type="similarity">
    <text evidence="3">Belongs to the flavin monoamine oxidase family.</text>
</comment>
<dbReference type="PANTHER" id="PTHR10742">
    <property type="entry name" value="FLAVIN MONOAMINE OXIDASE"/>
    <property type="match status" value="1"/>
</dbReference>
<gene>
    <name evidence="9" type="ORF">BpHYR1_029805</name>
</gene>
<evidence type="ECO:0000256" key="6">
    <source>
        <dbReference type="ARBA" id="ARBA00022827"/>
    </source>
</evidence>
<dbReference type="Gene3D" id="3.90.660.10">
    <property type="match status" value="1"/>
</dbReference>
<evidence type="ECO:0000313" key="10">
    <source>
        <dbReference type="Proteomes" id="UP000276133"/>
    </source>
</evidence>
<reference evidence="9 10" key="1">
    <citation type="journal article" date="2018" name="Sci. Rep.">
        <title>Genomic signatures of local adaptation to the degree of environmental predictability in rotifers.</title>
        <authorList>
            <person name="Franch-Gras L."/>
            <person name="Hahn C."/>
            <person name="Garcia-Roger E.M."/>
            <person name="Carmona M.J."/>
            <person name="Serra M."/>
            <person name="Gomez A."/>
        </authorList>
    </citation>
    <scope>NUCLEOTIDE SEQUENCE [LARGE SCALE GENOMIC DNA]</scope>
    <source>
        <strain evidence="9">HYR1</strain>
    </source>
</reference>
<name>A0A3M7P2H6_BRAPC</name>
<dbReference type="STRING" id="10195.A0A3M7P2H6"/>
<protein>
    <submittedName>
        <fullName evidence="9">Spermine oxidase</fullName>
    </submittedName>
</protein>
<dbReference type="InterPro" id="IPR002937">
    <property type="entry name" value="Amino_oxidase"/>
</dbReference>
<evidence type="ECO:0000256" key="7">
    <source>
        <dbReference type="ARBA" id="ARBA00023002"/>
    </source>
</evidence>